<dbReference type="GO" id="GO:0016992">
    <property type="term" value="F:lipoate synthase activity"/>
    <property type="evidence" value="ECO:0007669"/>
    <property type="project" value="InterPro"/>
</dbReference>
<feature type="non-terminal residue" evidence="3">
    <location>
        <position position="76"/>
    </location>
</feature>
<dbReference type="AlphaFoldDB" id="A0A382EU36"/>
<comment type="cofactor">
    <cofactor evidence="1">
        <name>[4Fe-4S] cluster</name>
        <dbReference type="ChEBI" id="CHEBI:49883"/>
    </cofactor>
</comment>
<evidence type="ECO:0000256" key="2">
    <source>
        <dbReference type="ARBA" id="ARBA00022485"/>
    </source>
</evidence>
<gene>
    <name evidence="3" type="ORF">METZ01_LOCUS207150</name>
</gene>
<evidence type="ECO:0000256" key="1">
    <source>
        <dbReference type="ARBA" id="ARBA00001966"/>
    </source>
</evidence>
<keyword evidence="2" id="KW-0004">4Fe-4S</keyword>
<dbReference type="InterPro" id="IPR058240">
    <property type="entry name" value="rSAM_sf"/>
</dbReference>
<organism evidence="3">
    <name type="scientific">marine metagenome</name>
    <dbReference type="NCBI Taxonomy" id="408172"/>
    <lineage>
        <taxon>unclassified sequences</taxon>
        <taxon>metagenomes</taxon>
        <taxon>ecological metagenomes</taxon>
    </lineage>
</organism>
<name>A0A382EU36_9ZZZZ</name>
<accession>A0A382EU36</accession>
<dbReference type="EMBL" id="UINC01046369">
    <property type="protein sequence ID" value="SVB54296.1"/>
    <property type="molecule type" value="Genomic_DNA"/>
</dbReference>
<feature type="non-terminal residue" evidence="3">
    <location>
        <position position="1"/>
    </location>
</feature>
<reference evidence="3" key="1">
    <citation type="submission" date="2018-05" db="EMBL/GenBank/DDBJ databases">
        <authorList>
            <person name="Lanie J.A."/>
            <person name="Ng W.-L."/>
            <person name="Kazmierczak K.M."/>
            <person name="Andrzejewski T.M."/>
            <person name="Davidsen T.M."/>
            <person name="Wayne K.J."/>
            <person name="Tettelin H."/>
            <person name="Glass J.I."/>
            <person name="Rusch D."/>
            <person name="Podicherti R."/>
            <person name="Tsui H.-C.T."/>
            <person name="Winkler M.E."/>
        </authorList>
    </citation>
    <scope>NUCLEOTIDE SEQUENCE</scope>
</reference>
<dbReference type="SUPFAM" id="SSF102114">
    <property type="entry name" value="Radical SAM enzymes"/>
    <property type="match status" value="1"/>
</dbReference>
<keyword evidence="2" id="KW-0408">Iron</keyword>
<dbReference type="PANTHER" id="PTHR10949">
    <property type="entry name" value="LIPOYL SYNTHASE"/>
    <property type="match status" value="1"/>
</dbReference>
<keyword evidence="2" id="KW-0479">Metal-binding</keyword>
<keyword evidence="2" id="KW-0411">Iron-sulfur</keyword>
<sequence length="76" mass="7932">VLQERGLHTVCEEARCPNVGECWGGGTATFMLLGDVCTRGCRFCAVNSGNPGGSVDVSEPRKVAEAVDATGLDYVV</sequence>
<evidence type="ECO:0000313" key="3">
    <source>
        <dbReference type="EMBL" id="SVB54296.1"/>
    </source>
</evidence>
<dbReference type="PANTHER" id="PTHR10949:SF0">
    <property type="entry name" value="LIPOYL SYNTHASE, MITOCHONDRIAL"/>
    <property type="match status" value="1"/>
</dbReference>
<dbReference type="GO" id="GO:0051539">
    <property type="term" value="F:4 iron, 4 sulfur cluster binding"/>
    <property type="evidence" value="ECO:0007669"/>
    <property type="project" value="UniProtKB-KW"/>
</dbReference>
<protein>
    <recommendedName>
        <fullName evidence="4">Lipoyl synthase N-terminal domain-containing protein</fullName>
    </recommendedName>
</protein>
<evidence type="ECO:0008006" key="4">
    <source>
        <dbReference type="Google" id="ProtNLM"/>
    </source>
</evidence>
<dbReference type="InterPro" id="IPR003698">
    <property type="entry name" value="Lipoyl_synth"/>
</dbReference>
<proteinExistence type="predicted"/>